<dbReference type="PANTHER" id="PTHR47501">
    <property type="entry name" value="TRANSPOSASE-RELATED"/>
    <property type="match status" value="1"/>
</dbReference>
<evidence type="ECO:0000313" key="2">
    <source>
        <dbReference type="Proteomes" id="UP000789390"/>
    </source>
</evidence>
<reference evidence="1" key="1">
    <citation type="submission" date="2021-11" db="EMBL/GenBank/DDBJ databases">
        <authorList>
            <person name="Schell T."/>
        </authorList>
    </citation>
    <scope>NUCLEOTIDE SEQUENCE</scope>
    <source>
        <strain evidence="1">M5</strain>
    </source>
</reference>
<dbReference type="SUPFAM" id="SSF53098">
    <property type="entry name" value="Ribonuclease H-like"/>
    <property type="match status" value="1"/>
</dbReference>
<dbReference type="PANTHER" id="PTHR47501:SF5">
    <property type="entry name" value="HAT C-TERMINAL DIMERISATION DOMAIN-CONTAINING PROTEIN"/>
    <property type="match status" value="1"/>
</dbReference>
<organism evidence="1 2">
    <name type="scientific">Daphnia galeata</name>
    <dbReference type="NCBI Taxonomy" id="27404"/>
    <lineage>
        <taxon>Eukaryota</taxon>
        <taxon>Metazoa</taxon>
        <taxon>Ecdysozoa</taxon>
        <taxon>Arthropoda</taxon>
        <taxon>Crustacea</taxon>
        <taxon>Branchiopoda</taxon>
        <taxon>Diplostraca</taxon>
        <taxon>Cladocera</taxon>
        <taxon>Anomopoda</taxon>
        <taxon>Daphniidae</taxon>
        <taxon>Daphnia</taxon>
    </lineage>
</organism>
<evidence type="ECO:0008006" key="3">
    <source>
        <dbReference type="Google" id="ProtNLM"/>
    </source>
</evidence>
<dbReference type="AlphaFoldDB" id="A0A8J2RP60"/>
<dbReference type="EMBL" id="CAKKLH010000179">
    <property type="protein sequence ID" value="CAH0105243.1"/>
    <property type="molecule type" value="Genomic_DNA"/>
</dbReference>
<keyword evidence="2" id="KW-1185">Reference proteome</keyword>
<protein>
    <recommendedName>
        <fullName evidence="3">HAT C-terminal dimerisation domain-containing protein</fullName>
    </recommendedName>
</protein>
<dbReference type="Proteomes" id="UP000789390">
    <property type="component" value="Unassembled WGS sequence"/>
</dbReference>
<proteinExistence type="predicted"/>
<comment type="caution">
    <text evidence="1">The sequence shown here is derived from an EMBL/GenBank/DDBJ whole genome shotgun (WGS) entry which is preliminary data.</text>
</comment>
<sequence length="212" mass="24382">MKQIWIKQSRSTKAFREFINNKKSDLKDVFTHFNVPYFRPAEEDYIREYVKIMQPLTEALDILQADVKVSIGYLLPTITILMNKMESLRKKPGIIHFKPFNSAIISASFRNVVSEDSDARPRKKKNFFAGLYRSSSTQSTSELDLFLADSTKKNFVTREISYNQGNFNAAFSSSASVERLFSVGGSIFRPTRSRLSDSNFEKMLFLKVNSKL</sequence>
<dbReference type="InterPro" id="IPR012337">
    <property type="entry name" value="RNaseH-like_sf"/>
</dbReference>
<gene>
    <name evidence="1" type="ORF">DGAL_LOCUS8263</name>
</gene>
<evidence type="ECO:0000313" key="1">
    <source>
        <dbReference type="EMBL" id="CAH0105243.1"/>
    </source>
</evidence>
<dbReference type="OrthoDB" id="6382070at2759"/>
<name>A0A8J2RP60_9CRUS</name>
<accession>A0A8J2RP60</accession>